<dbReference type="Proteomes" id="UP000245523">
    <property type="component" value="Unassembled WGS sequence"/>
</dbReference>
<comment type="caution">
    <text evidence="1">The sequence shown here is derived from an EMBL/GenBank/DDBJ whole genome shotgun (WGS) entry which is preliminary data.</text>
</comment>
<evidence type="ECO:0000313" key="2">
    <source>
        <dbReference type="Proteomes" id="UP000245523"/>
    </source>
</evidence>
<proteinExistence type="predicted"/>
<keyword evidence="2" id="KW-1185">Reference proteome</keyword>
<dbReference type="RefSeq" id="WP_146193694.1">
    <property type="nucleotide sequence ID" value="NZ_QGHD01000009.1"/>
</dbReference>
<protein>
    <submittedName>
        <fullName evidence="1">Uncharacterized protein</fullName>
    </submittedName>
</protein>
<evidence type="ECO:0000313" key="1">
    <source>
        <dbReference type="EMBL" id="PWL01913.1"/>
    </source>
</evidence>
<organism evidence="1 2">
    <name type="scientific">Hallerella porci</name>
    <dbReference type="NCBI Taxonomy" id="1945871"/>
    <lineage>
        <taxon>Bacteria</taxon>
        <taxon>Pseudomonadati</taxon>
        <taxon>Fibrobacterota</taxon>
        <taxon>Fibrobacteria</taxon>
        <taxon>Fibrobacterales</taxon>
        <taxon>Fibrobacteraceae</taxon>
        <taxon>Hallerella</taxon>
    </lineage>
</organism>
<reference evidence="1 2" key="1">
    <citation type="submission" date="2018-05" db="EMBL/GenBank/DDBJ databases">
        <title>Animal gut microbial communities from fecal samples from Wisconsin, USA.</title>
        <authorList>
            <person name="Neumann A."/>
        </authorList>
    </citation>
    <scope>NUCLEOTIDE SEQUENCE [LARGE SCALE GENOMIC DNA]</scope>
    <source>
        <strain evidence="1 2">UWS4</strain>
    </source>
</reference>
<gene>
    <name evidence="1" type="ORF">B0H50_1092</name>
</gene>
<sequence length="62" mass="6519">MSYALSPAAAEKKCFATGAVNFAQKTKDKVVLYGNAKNPKIAFVKYKVKNNPGIKIAGGGIS</sequence>
<dbReference type="EMBL" id="QGHD01000009">
    <property type="protein sequence ID" value="PWL01913.1"/>
    <property type="molecule type" value="Genomic_DNA"/>
</dbReference>
<accession>A0ABX5LME2</accession>
<name>A0ABX5LME2_9BACT</name>